<accession>A1WJF4</accession>
<dbReference type="Gene3D" id="1.10.580.10">
    <property type="entry name" value="Citrate Synthase, domain 1"/>
    <property type="match status" value="1"/>
</dbReference>
<dbReference type="Pfam" id="PF00285">
    <property type="entry name" value="Citrate_synt"/>
    <property type="match status" value="1"/>
</dbReference>
<protein>
    <recommendedName>
        <fullName evidence="3">citrate synthase (unknown stereospecificity)</fullName>
        <ecNumber evidence="3">2.3.3.16</ecNumber>
    </recommendedName>
</protein>
<proteinExistence type="inferred from homology"/>
<dbReference type="CDD" id="cd06100">
    <property type="entry name" value="CCL_ACL-C"/>
    <property type="match status" value="1"/>
</dbReference>
<dbReference type="GO" id="GO:0006099">
    <property type="term" value="P:tricarboxylic acid cycle"/>
    <property type="evidence" value="ECO:0007669"/>
    <property type="project" value="UniProtKB-UniPathway"/>
</dbReference>
<evidence type="ECO:0000313" key="5">
    <source>
        <dbReference type="EMBL" id="ABM57761.1"/>
    </source>
</evidence>
<comment type="pathway">
    <text evidence="1">Carbohydrate metabolism; tricarboxylic acid cycle; isocitrate from oxaloacetate: step 1/2.</text>
</comment>
<dbReference type="HOGENOM" id="CLU_070533_1_0_4"/>
<dbReference type="InterPro" id="IPR036969">
    <property type="entry name" value="Citrate_synthase_sf"/>
</dbReference>
<evidence type="ECO:0000256" key="3">
    <source>
        <dbReference type="ARBA" id="ARBA00012972"/>
    </source>
</evidence>
<dbReference type="Proteomes" id="UP000000374">
    <property type="component" value="Chromosome"/>
</dbReference>
<dbReference type="UniPathway" id="UPA00223">
    <property type="reaction ID" value="UER00717"/>
</dbReference>
<dbReference type="Gene3D" id="1.10.230.10">
    <property type="entry name" value="Cytochrome P450-Terp, domain 2"/>
    <property type="match status" value="1"/>
</dbReference>
<evidence type="ECO:0000256" key="4">
    <source>
        <dbReference type="ARBA" id="ARBA00022679"/>
    </source>
</evidence>
<dbReference type="PANTHER" id="PTHR11739:SF4">
    <property type="entry name" value="CITRATE SYNTHASE, PEROXISOMAL"/>
    <property type="match status" value="1"/>
</dbReference>
<dbReference type="GO" id="GO:0005829">
    <property type="term" value="C:cytosol"/>
    <property type="evidence" value="ECO:0007669"/>
    <property type="project" value="TreeGrafter"/>
</dbReference>
<dbReference type="STRING" id="391735.Veis_2009"/>
<dbReference type="GO" id="GO:0036440">
    <property type="term" value="F:citrate synthase activity"/>
    <property type="evidence" value="ECO:0007669"/>
    <property type="project" value="UniProtKB-EC"/>
</dbReference>
<dbReference type="eggNOG" id="COG0372">
    <property type="taxonomic scope" value="Bacteria"/>
</dbReference>
<dbReference type="RefSeq" id="WP_011809767.1">
    <property type="nucleotide sequence ID" value="NC_008786.1"/>
</dbReference>
<comment type="similarity">
    <text evidence="2">Belongs to the citrate synthase family.</text>
</comment>
<evidence type="ECO:0000313" key="6">
    <source>
        <dbReference type="Proteomes" id="UP000000374"/>
    </source>
</evidence>
<dbReference type="InterPro" id="IPR016143">
    <property type="entry name" value="Citrate_synth-like_sm_a-sub"/>
</dbReference>
<dbReference type="GeneID" id="76460594"/>
<dbReference type="InterPro" id="IPR016142">
    <property type="entry name" value="Citrate_synth-like_lrg_a-sub"/>
</dbReference>
<dbReference type="NCBIfam" id="NF004868">
    <property type="entry name" value="PRK06224.1-5"/>
    <property type="match status" value="1"/>
</dbReference>
<dbReference type="KEGG" id="vei:Veis_2009"/>
<dbReference type="EMBL" id="CP000542">
    <property type="protein sequence ID" value="ABM57761.1"/>
    <property type="molecule type" value="Genomic_DNA"/>
</dbReference>
<organism evidence="5 6">
    <name type="scientific">Verminephrobacter eiseniae (strain EF01-2)</name>
    <dbReference type="NCBI Taxonomy" id="391735"/>
    <lineage>
        <taxon>Bacteria</taxon>
        <taxon>Pseudomonadati</taxon>
        <taxon>Pseudomonadota</taxon>
        <taxon>Betaproteobacteria</taxon>
        <taxon>Burkholderiales</taxon>
        <taxon>Comamonadaceae</taxon>
        <taxon>Verminephrobacter</taxon>
    </lineage>
</organism>
<name>A1WJF4_VEREI</name>
<evidence type="ECO:0000256" key="2">
    <source>
        <dbReference type="ARBA" id="ARBA00010566"/>
    </source>
</evidence>
<gene>
    <name evidence="5" type="ordered locus">Veis_2009</name>
</gene>
<dbReference type="OrthoDB" id="3284791at2"/>
<dbReference type="AlphaFoldDB" id="A1WJF4"/>
<dbReference type="PANTHER" id="PTHR11739">
    <property type="entry name" value="CITRATE SYNTHASE"/>
    <property type="match status" value="1"/>
</dbReference>
<sequence>MSKIKKSLHTELGHSTPDKITVRGRDLPSEILGHFNLGDMAFLELTGRAPTPQQSVTFNAILVTLVEHGITPSALVARLTYAGAPESLQAAVAAGLCGLGSVFVGSTEGAARMLYQAIAAGSAPTQAPDVLARAIVADHRSRKEIVPGLGHPLHKPIDPRTPRLFQIAAENGLSGHYVALMQAVQSEAERVSGKSLPINATGAIGAIACEFGFPWRIIRGLGVMARAVGLVGHILEEIDDPMGVEIWQRVEREAGGPRQDG</sequence>
<keyword evidence="4" id="KW-0808">Transferase</keyword>
<reference evidence="6" key="1">
    <citation type="submission" date="2006-12" db="EMBL/GenBank/DDBJ databases">
        <title>Complete sequence of chromosome 1 of Verminephrobacter eiseniae EF01-2.</title>
        <authorList>
            <person name="Copeland A."/>
            <person name="Lucas S."/>
            <person name="Lapidus A."/>
            <person name="Barry K."/>
            <person name="Detter J.C."/>
            <person name="Glavina del Rio T."/>
            <person name="Dalin E."/>
            <person name="Tice H."/>
            <person name="Pitluck S."/>
            <person name="Chertkov O."/>
            <person name="Brettin T."/>
            <person name="Bruce D."/>
            <person name="Han C."/>
            <person name="Tapia R."/>
            <person name="Gilna P."/>
            <person name="Schmutz J."/>
            <person name="Larimer F."/>
            <person name="Land M."/>
            <person name="Hauser L."/>
            <person name="Kyrpides N."/>
            <person name="Kim E."/>
            <person name="Stahl D."/>
            <person name="Richardson P."/>
        </authorList>
    </citation>
    <scope>NUCLEOTIDE SEQUENCE [LARGE SCALE GENOMIC DNA]</scope>
    <source>
        <strain evidence="6">EF01-2</strain>
    </source>
</reference>
<dbReference type="GO" id="GO:0005975">
    <property type="term" value="P:carbohydrate metabolic process"/>
    <property type="evidence" value="ECO:0007669"/>
    <property type="project" value="TreeGrafter"/>
</dbReference>
<dbReference type="InterPro" id="IPR002020">
    <property type="entry name" value="Citrate_synthase"/>
</dbReference>
<evidence type="ECO:0000256" key="1">
    <source>
        <dbReference type="ARBA" id="ARBA00004751"/>
    </source>
</evidence>
<dbReference type="SUPFAM" id="SSF48256">
    <property type="entry name" value="Citrate synthase"/>
    <property type="match status" value="1"/>
</dbReference>
<dbReference type="EC" id="2.3.3.16" evidence="3"/>
<keyword evidence="6" id="KW-1185">Reference proteome</keyword>